<dbReference type="RefSeq" id="WP_227477653.1">
    <property type="nucleotide sequence ID" value="NZ_JAFMPT010000016.1"/>
</dbReference>
<evidence type="ECO:0000256" key="2">
    <source>
        <dbReference type="ARBA" id="ARBA00006577"/>
    </source>
</evidence>
<keyword evidence="10" id="KW-1185">Reference proteome</keyword>
<dbReference type="Gene3D" id="3.10.50.40">
    <property type="match status" value="1"/>
</dbReference>
<dbReference type="EMBL" id="JAFMPT010000016">
    <property type="protein sequence ID" value="MCC1485161.1"/>
    <property type="molecule type" value="Genomic_DNA"/>
</dbReference>
<feature type="domain" description="PPIase FKBP-type" evidence="8">
    <location>
        <begin position="147"/>
        <end position="233"/>
    </location>
</feature>
<evidence type="ECO:0000313" key="9">
    <source>
        <dbReference type="EMBL" id="MCC1485161.1"/>
    </source>
</evidence>
<evidence type="ECO:0000313" key="10">
    <source>
        <dbReference type="Proteomes" id="UP000778797"/>
    </source>
</evidence>
<reference evidence="10" key="2">
    <citation type="submission" date="2023-07" db="EMBL/GenBank/DDBJ databases">
        <title>Genome of Winogradskyella sp. E313.</title>
        <authorList>
            <person name="Zhou Y."/>
        </authorList>
    </citation>
    <scope>NUCLEOTIDE SEQUENCE [LARGE SCALE GENOMIC DNA]</scope>
    <source>
        <strain evidence="10">E313</strain>
    </source>
</reference>
<evidence type="ECO:0000256" key="6">
    <source>
        <dbReference type="RuleBase" id="RU003915"/>
    </source>
</evidence>
<evidence type="ECO:0000256" key="4">
    <source>
        <dbReference type="ARBA" id="ARBA00023235"/>
    </source>
</evidence>
<evidence type="ECO:0000259" key="8">
    <source>
        <dbReference type="PROSITE" id="PS50059"/>
    </source>
</evidence>
<dbReference type="InterPro" id="IPR001179">
    <property type="entry name" value="PPIase_FKBP_dom"/>
</dbReference>
<dbReference type="PANTHER" id="PTHR43811">
    <property type="entry name" value="FKBP-TYPE PEPTIDYL-PROLYL CIS-TRANS ISOMERASE FKPA"/>
    <property type="match status" value="1"/>
</dbReference>
<evidence type="ECO:0000256" key="3">
    <source>
        <dbReference type="ARBA" id="ARBA00023110"/>
    </source>
</evidence>
<dbReference type="SUPFAM" id="SSF54534">
    <property type="entry name" value="FKBP-like"/>
    <property type="match status" value="1"/>
</dbReference>
<gene>
    <name evidence="9" type="ORF">J1C55_11215</name>
</gene>
<dbReference type="Proteomes" id="UP000778797">
    <property type="component" value="Unassembled WGS sequence"/>
</dbReference>
<dbReference type="InterPro" id="IPR046357">
    <property type="entry name" value="PPIase_dom_sf"/>
</dbReference>
<protein>
    <recommendedName>
        <fullName evidence="6">Peptidyl-prolyl cis-trans isomerase</fullName>
        <ecNumber evidence="6">5.2.1.8</ecNumber>
    </recommendedName>
</protein>
<dbReference type="Gene3D" id="1.10.287.460">
    <property type="entry name" value="Peptidyl-prolyl cis-trans isomerase, FKBP-type, N-terminal domain"/>
    <property type="match status" value="1"/>
</dbReference>
<dbReference type="EC" id="5.2.1.8" evidence="6"/>
<keyword evidence="3 5" id="KW-0697">Rotamase</keyword>
<dbReference type="PROSITE" id="PS50059">
    <property type="entry name" value="FKBP_PPIASE"/>
    <property type="match status" value="1"/>
</dbReference>
<evidence type="ECO:0000256" key="7">
    <source>
        <dbReference type="SAM" id="SignalP"/>
    </source>
</evidence>
<sequence>MKKILLLAILLATLVACNKKSRINSNVNLATNIDSVSYAIGANQAKGLLSQVPNLNIDAFMKGYLDVSDSTALKITEENCQIILQAYGQKLQQEQREKAQAESVKTKEDGVAFLEANKSKPGVITTESGLQYMVLKEGTGKQPQSPQANVTVHYTGTTTDGVQFETSTNGNPATFNLDGVIKGWTEGVQLMKEGAKYKFFIPEELAYGANPRPGGAIKPFMALIFEIELIKIN</sequence>
<keyword evidence="4 5" id="KW-0413">Isomerase</keyword>
<comment type="caution">
    <text evidence="9">The sequence shown here is derived from an EMBL/GenBank/DDBJ whole genome shotgun (WGS) entry which is preliminary data.</text>
</comment>
<proteinExistence type="inferred from homology"/>
<dbReference type="Pfam" id="PF00254">
    <property type="entry name" value="FKBP_C"/>
    <property type="match status" value="1"/>
</dbReference>
<feature type="chain" id="PRO_5046308814" description="Peptidyl-prolyl cis-trans isomerase" evidence="7">
    <location>
        <begin position="19"/>
        <end position="233"/>
    </location>
</feature>
<dbReference type="PANTHER" id="PTHR43811:SF19">
    <property type="entry name" value="39 KDA FK506-BINDING NUCLEAR PROTEIN"/>
    <property type="match status" value="1"/>
</dbReference>
<organism evidence="9 10">
    <name type="scientific">Winogradskyella immobilis</name>
    <dbReference type="NCBI Taxonomy" id="2816852"/>
    <lineage>
        <taxon>Bacteria</taxon>
        <taxon>Pseudomonadati</taxon>
        <taxon>Bacteroidota</taxon>
        <taxon>Flavobacteriia</taxon>
        <taxon>Flavobacteriales</taxon>
        <taxon>Flavobacteriaceae</taxon>
        <taxon>Winogradskyella</taxon>
    </lineage>
</organism>
<dbReference type="PROSITE" id="PS51257">
    <property type="entry name" value="PROKAR_LIPOPROTEIN"/>
    <property type="match status" value="1"/>
</dbReference>
<reference evidence="10" key="1">
    <citation type="submission" date="2021-03" db="EMBL/GenBank/DDBJ databases">
        <title>Genome of Cognatishimia sp. F0-27.</title>
        <authorList>
            <person name="Ping X."/>
        </authorList>
    </citation>
    <scope>NUCLEOTIDE SEQUENCE [LARGE SCALE GENOMIC DNA]</scope>
    <source>
        <strain evidence="10">E313</strain>
    </source>
</reference>
<comment type="similarity">
    <text evidence="2 6">Belongs to the FKBP-type PPIase family.</text>
</comment>
<evidence type="ECO:0000256" key="1">
    <source>
        <dbReference type="ARBA" id="ARBA00000971"/>
    </source>
</evidence>
<dbReference type="InterPro" id="IPR036944">
    <property type="entry name" value="PPIase_FKBP_N_sf"/>
</dbReference>
<keyword evidence="7" id="KW-0732">Signal</keyword>
<accession>A0ABS8EPL6</accession>
<name>A0ABS8EPL6_9FLAO</name>
<dbReference type="Pfam" id="PF01346">
    <property type="entry name" value="FKBP_N"/>
    <property type="match status" value="1"/>
</dbReference>
<dbReference type="GO" id="GO:0016853">
    <property type="term" value="F:isomerase activity"/>
    <property type="evidence" value="ECO:0007669"/>
    <property type="project" value="UniProtKB-KW"/>
</dbReference>
<evidence type="ECO:0000256" key="5">
    <source>
        <dbReference type="PROSITE-ProRule" id="PRU00277"/>
    </source>
</evidence>
<feature type="signal peptide" evidence="7">
    <location>
        <begin position="1"/>
        <end position="18"/>
    </location>
</feature>
<comment type="catalytic activity">
    <reaction evidence="1 5 6">
        <text>[protein]-peptidylproline (omega=180) = [protein]-peptidylproline (omega=0)</text>
        <dbReference type="Rhea" id="RHEA:16237"/>
        <dbReference type="Rhea" id="RHEA-COMP:10747"/>
        <dbReference type="Rhea" id="RHEA-COMP:10748"/>
        <dbReference type="ChEBI" id="CHEBI:83833"/>
        <dbReference type="ChEBI" id="CHEBI:83834"/>
        <dbReference type="EC" id="5.2.1.8"/>
    </reaction>
</comment>
<dbReference type="InterPro" id="IPR000774">
    <property type="entry name" value="PPIase_FKBP_N"/>
</dbReference>